<evidence type="ECO:0000259" key="2">
    <source>
        <dbReference type="Pfam" id="PF23324"/>
    </source>
</evidence>
<evidence type="ECO:0000313" key="4">
    <source>
        <dbReference type="Proteomes" id="UP001396334"/>
    </source>
</evidence>
<accession>A0ABR2QL02</accession>
<feature type="compositionally biased region" description="Basic and acidic residues" evidence="1">
    <location>
        <begin position="1"/>
        <end position="12"/>
    </location>
</feature>
<feature type="compositionally biased region" description="Low complexity" evidence="1">
    <location>
        <begin position="44"/>
        <end position="57"/>
    </location>
</feature>
<evidence type="ECO:0000256" key="1">
    <source>
        <dbReference type="SAM" id="MobiDB-lite"/>
    </source>
</evidence>
<feature type="region of interest" description="Disordered" evidence="1">
    <location>
        <begin position="1"/>
        <end position="108"/>
    </location>
</feature>
<dbReference type="Pfam" id="PF23324">
    <property type="entry name" value="DUF7086"/>
    <property type="match status" value="1"/>
</dbReference>
<sequence>MTEEQETNKEMEYNQQQGGGGGEGEGEVDNLEEDNDEGDDDILVLRLSSSSTTLPVLEQDPDPVQEQPYVRRSVSAASGGGGRGGGGRPSRNSSVRRNSRNGRREGRRSETIEALYPWATKYRATVHSLEYLLSKGICTITGVVQCKRCERQFEIGYDLREKFKEVATYIARNKSSMHDRAPGVWLNPVLPKCKFCHQENIAKPVIAQRKKHIDWLFLLLGQLLGCCTLSQLKYFCKHTKNHCTGAKDRVLYLTYLCLCKQLDPSGPFDRES</sequence>
<name>A0ABR2QL02_9ROSI</name>
<comment type="caution">
    <text evidence="3">The sequence shown here is derived from an EMBL/GenBank/DDBJ whole genome shotgun (WGS) entry which is preliminary data.</text>
</comment>
<dbReference type="InterPro" id="IPR055513">
    <property type="entry name" value="DUF7086"/>
</dbReference>
<feature type="compositionally biased region" description="Acidic residues" evidence="1">
    <location>
        <begin position="24"/>
        <end position="42"/>
    </location>
</feature>
<dbReference type="Proteomes" id="UP001396334">
    <property type="component" value="Unassembled WGS sequence"/>
</dbReference>
<feature type="compositionally biased region" description="Gly residues" evidence="1">
    <location>
        <begin position="78"/>
        <end position="88"/>
    </location>
</feature>
<evidence type="ECO:0000313" key="3">
    <source>
        <dbReference type="EMBL" id="KAK9001365.1"/>
    </source>
</evidence>
<dbReference type="EMBL" id="JBBPBN010000036">
    <property type="protein sequence ID" value="KAK9001365.1"/>
    <property type="molecule type" value="Genomic_DNA"/>
</dbReference>
<feature type="domain" description="DUF7086" evidence="2">
    <location>
        <begin position="129"/>
        <end position="262"/>
    </location>
</feature>
<dbReference type="PANTHER" id="PTHR34272:SF1">
    <property type="entry name" value="EXPRESSED PROTEIN"/>
    <property type="match status" value="1"/>
</dbReference>
<reference evidence="3 4" key="1">
    <citation type="journal article" date="2024" name="G3 (Bethesda)">
        <title>Genome assembly of Hibiscus sabdariffa L. provides insights into metabolisms of medicinal natural products.</title>
        <authorList>
            <person name="Kim T."/>
        </authorList>
    </citation>
    <scope>NUCLEOTIDE SEQUENCE [LARGE SCALE GENOMIC DNA]</scope>
    <source>
        <strain evidence="3">TK-2024</strain>
        <tissue evidence="3">Old leaves</tissue>
    </source>
</reference>
<gene>
    <name evidence="3" type="ORF">V6N11_083150</name>
</gene>
<protein>
    <recommendedName>
        <fullName evidence="2">DUF7086 domain-containing protein</fullName>
    </recommendedName>
</protein>
<proteinExistence type="predicted"/>
<keyword evidence="4" id="KW-1185">Reference proteome</keyword>
<dbReference type="PANTHER" id="PTHR34272">
    <property type="entry name" value="EXPRESSED PROTEIN"/>
    <property type="match status" value="1"/>
</dbReference>
<organism evidence="3 4">
    <name type="scientific">Hibiscus sabdariffa</name>
    <name type="common">roselle</name>
    <dbReference type="NCBI Taxonomy" id="183260"/>
    <lineage>
        <taxon>Eukaryota</taxon>
        <taxon>Viridiplantae</taxon>
        <taxon>Streptophyta</taxon>
        <taxon>Embryophyta</taxon>
        <taxon>Tracheophyta</taxon>
        <taxon>Spermatophyta</taxon>
        <taxon>Magnoliopsida</taxon>
        <taxon>eudicotyledons</taxon>
        <taxon>Gunneridae</taxon>
        <taxon>Pentapetalae</taxon>
        <taxon>rosids</taxon>
        <taxon>malvids</taxon>
        <taxon>Malvales</taxon>
        <taxon>Malvaceae</taxon>
        <taxon>Malvoideae</taxon>
        <taxon>Hibiscus</taxon>
    </lineage>
</organism>